<protein>
    <submittedName>
        <fullName evidence="2">Uncharacterized protein</fullName>
    </submittedName>
</protein>
<dbReference type="AlphaFoldDB" id="A0A399RE42"/>
<comment type="caution">
    <text evidence="2">The sequence shown here is derived from an EMBL/GenBank/DDBJ whole genome shotgun (WGS) entry which is preliminary data.</text>
</comment>
<keyword evidence="1" id="KW-0732">Signal</keyword>
<dbReference type="Proteomes" id="UP000265845">
    <property type="component" value="Unassembled WGS sequence"/>
</dbReference>
<evidence type="ECO:0000313" key="3">
    <source>
        <dbReference type="Proteomes" id="UP000265845"/>
    </source>
</evidence>
<proteinExistence type="predicted"/>
<gene>
    <name evidence="2" type="ORF">D1222_08155</name>
</gene>
<dbReference type="RefSeq" id="WP_119453780.1">
    <property type="nucleotide sequence ID" value="NZ_QWGA01000004.1"/>
</dbReference>
<feature type="chain" id="PRO_5017334938" evidence="1">
    <location>
        <begin position="25"/>
        <end position="112"/>
    </location>
</feature>
<evidence type="ECO:0000313" key="2">
    <source>
        <dbReference type="EMBL" id="RIJ29800.1"/>
    </source>
</evidence>
<dbReference type="EMBL" id="QWGA01000004">
    <property type="protein sequence ID" value="RIJ29800.1"/>
    <property type="molecule type" value="Genomic_DNA"/>
</dbReference>
<reference evidence="2 3" key="1">
    <citation type="submission" date="2018-08" db="EMBL/GenBank/DDBJ databases">
        <title>Henriciella mobilis sp. nov., isolated from seawater.</title>
        <authorList>
            <person name="Cheng H."/>
            <person name="Wu Y.-H."/>
            <person name="Xu X.-W."/>
            <person name="Guo L.-L."/>
        </authorList>
    </citation>
    <scope>NUCLEOTIDE SEQUENCE [LARGE SCALE GENOMIC DNA]</scope>
    <source>
        <strain evidence="2 3">CCUG67844</strain>
    </source>
</reference>
<evidence type="ECO:0000256" key="1">
    <source>
        <dbReference type="SAM" id="SignalP"/>
    </source>
</evidence>
<keyword evidence="3" id="KW-1185">Reference proteome</keyword>
<name>A0A399RE42_9PROT</name>
<sequence>MNRFPKLLTAVIASAGLASLPALAETTWSPDREIETVTTDSEGNTIFVLEGTTFSGTGSCANKFRISVNDMLAAGKAQAVTSAQASGEKVSVSYFTDSTACEKMVMGIKQAD</sequence>
<feature type="signal peptide" evidence="1">
    <location>
        <begin position="1"/>
        <end position="24"/>
    </location>
</feature>
<accession>A0A399RE42</accession>
<organism evidence="2 3">
    <name type="scientific">Henriciella algicola</name>
    <dbReference type="NCBI Taxonomy" id="1608422"/>
    <lineage>
        <taxon>Bacteria</taxon>
        <taxon>Pseudomonadati</taxon>
        <taxon>Pseudomonadota</taxon>
        <taxon>Alphaproteobacteria</taxon>
        <taxon>Hyphomonadales</taxon>
        <taxon>Hyphomonadaceae</taxon>
        <taxon>Henriciella</taxon>
    </lineage>
</organism>